<keyword evidence="4" id="KW-0472">Membrane</keyword>
<dbReference type="EMBL" id="JAAWVQ010057033">
    <property type="protein sequence ID" value="MBN3276104.1"/>
    <property type="molecule type" value="Genomic_DNA"/>
</dbReference>
<feature type="non-terminal residue" evidence="6">
    <location>
        <position position="1"/>
    </location>
</feature>
<feature type="non-terminal residue" evidence="6">
    <location>
        <position position="65"/>
    </location>
</feature>
<comment type="caution">
    <text evidence="6">The sequence shown here is derived from an EMBL/GenBank/DDBJ whole genome shotgun (WGS) entry which is preliminary data.</text>
</comment>
<keyword evidence="3" id="KW-1133">Transmembrane helix</keyword>
<protein>
    <submittedName>
        <fullName evidence="6">COX3 oxidase</fullName>
    </submittedName>
</protein>
<sequence length="65" mass="7436">MILSFFDQFMNPTHLRIPLIALEVLIPTPTRDIIREGTFQGHHTPPVQKGFCYGIEHHFGFEAAT</sequence>
<organism evidence="6 7">
    <name type="scientific">Polyodon spathula</name>
    <name type="common">North American paddlefish</name>
    <name type="synonym">Squalus spathula</name>
    <dbReference type="NCBI Taxonomy" id="7913"/>
    <lineage>
        <taxon>Eukaryota</taxon>
        <taxon>Metazoa</taxon>
        <taxon>Chordata</taxon>
        <taxon>Craniata</taxon>
        <taxon>Vertebrata</taxon>
        <taxon>Euteleostomi</taxon>
        <taxon>Actinopterygii</taxon>
        <taxon>Chondrostei</taxon>
        <taxon>Acipenseriformes</taxon>
        <taxon>Polyodontidae</taxon>
        <taxon>Polyodon</taxon>
    </lineage>
</organism>
<proteinExistence type="predicted"/>
<evidence type="ECO:0000256" key="1">
    <source>
        <dbReference type="ARBA" id="ARBA00004141"/>
    </source>
</evidence>
<name>A0ABS2XPQ3_POLSP</name>
<comment type="subcellular location">
    <subcellularLocation>
        <location evidence="1">Membrane</location>
        <topology evidence="1">Multi-pass membrane protein</topology>
    </subcellularLocation>
</comment>
<keyword evidence="2" id="KW-0812">Transmembrane</keyword>
<evidence type="ECO:0000313" key="7">
    <source>
        <dbReference type="Proteomes" id="UP001166093"/>
    </source>
</evidence>
<accession>A0ABS2XPQ3</accession>
<evidence type="ECO:0000259" key="5">
    <source>
        <dbReference type="Pfam" id="PF00510"/>
    </source>
</evidence>
<dbReference type="SUPFAM" id="SSF81452">
    <property type="entry name" value="Cytochrome c oxidase subunit III-like"/>
    <property type="match status" value="1"/>
</dbReference>
<dbReference type="Proteomes" id="UP001166093">
    <property type="component" value="Unassembled WGS sequence"/>
</dbReference>
<reference evidence="6" key="1">
    <citation type="journal article" date="2021" name="Cell">
        <title>Tracing the genetic footprints of vertebrate landing in non-teleost ray-finned fishes.</title>
        <authorList>
            <person name="Bi X."/>
            <person name="Wang K."/>
            <person name="Yang L."/>
            <person name="Pan H."/>
            <person name="Jiang H."/>
            <person name="Wei Q."/>
            <person name="Fang M."/>
            <person name="Yu H."/>
            <person name="Zhu C."/>
            <person name="Cai Y."/>
            <person name="He Y."/>
            <person name="Gan X."/>
            <person name="Zeng H."/>
            <person name="Yu D."/>
            <person name="Zhu Y."/>
            <person name="Jiang H."/>
            <person name="Qiu Q."/>
            <person name="Yang H."/>
            <person name="Zhang Y.E."/>
            <person name="Wang W."/>
            <person name="Zhu M."/>
            <person name="He S."/>
            <person name="Zhang G."/>
        </authorList>
    </citation>
    <scope>NUCLEOTIDE SEQUENCE</scope>
    <source>
        <strain evidence="6">Pddl_001</strain>
    </source>
</reference>
<keyword evidence="7" id="KW-1185">Reference proteome</keyword>
<evidence type="ECO:0000256" key="2">
    <source>
        <dbReference type="ARBA" id="ARBA00022692"/>
    </source>
</evidence>
<dbReference type="InterPro" id="IPR035973">
    <property type="entry name" value="Cyt_c_oxidase_su3-like_sf"/>
</dbReference>
<evidence type="ECO:0000256" key="3">
    <source>
        <dbReference type="ARBA" id="ARBA00022989"/>
    </source>
</evidence>
<dbReference type="InterPro" id="IPR000298">
    <property type="entry name" value="Cyt_c_oxidase-like_su3"/>
</dbReference>
<evidence type="ECO:0000313" key="6">
    <source>
        <dbReference type="EMBL" id="MBN3276104.1"/>
    </source>
</evidence>
<dbReference type="Pfam" id="PF00510">
    <property type="entry name" value="COX3"/>
    <property type="match status" value="1"/>
</dbReference>
<gene>
    <name evidence="6" type="primary">Mtco3</name>
    <name evidence="6" type="ORF">GTO93_0018701</name>
</gene>
<feature type="domain" description="Heme-copper oxidase subunit III family profile" evidence="5">
    <location>
        <begin position="11"/>
        <end position="55"/>
    </location>
</feature>
<evidence type="ECO:0000256" key="4">
    <source>
        <dbReference type="ARBA" id="ARBA00023136"/>
    </source>
</evidence>